<comment type="caution">
    <text evidence="1">The sequence shown here is derived from an EMBL/GenBank/DDBJ whole genome shotgun (WGS) entry which is preliminary data.</text>
</comment>
<evidence type="ECO:0000313" key="2">
    <source>
        <dbReference type="Proteomes" id="UP000790377"/>
    </source>
</evidence>
<sequence>MFFRNIVTILLIATASAAAQGLFGICDFSKPASPDSWELNMYAGLGCNEGGIGFLAQNYWHGALKIEKKTSVVGPCHHLENGLELANSVRFTTRNNEPQTKFSLAFYSQESCKGPADRSIAEYWINPNMTGWYSKYYGGGTPTSFRVVKKKI</sequence>
<keyword evidence="2" id="KW-1185">Reference proteome</keyword>
<accession>A0ACB8AIL3</accession>
<gene>
    <name evidence="1" type="ORF">BJ138DRAFT_1124921</name>
</gene>
<name>A0ACB8AIL3_9AGAM</name>
<proteinExistence type="predicted"/>
<reference evidence="1" key="1">
    <citation type="journal article" date="2021" name="New Phytol.">
        <title>Evolutionary innovations through gain and loss of genes in the ectomycorrhizal Boletales.</title>
        <authorList>
            <person name="Wu G."/>
            <person name="Miyauchi S."/>
            <person name="Morin E."/>
            <person name="Kuo A."/>
            <person name="Drula E."/>
            <person name="Varga T."/>
            <person name="Kohler A."/>
            <person name="Feng B."/>
            <person name="Cao Y."/>
            <person name="Lipzen A."/>
            <person name="Daum C."/>
            <person name="Hundley H."/>
            <person name="Pangilinan J."/>
            <person name="Johnson J."/>
            <person name="Barry K."/>
            <person name="LaButti K."/>
            <person name="Ng V."/>
            <person name="Ahrendt S."/>
            <person name="Min B."/>
            <person name="Choi I.G."/>
            <person name="Park H."/>
            <person name="Plett J.M."/>
            <person name="Magnuson J."/>
            <person name="Spatafora J.W."/>
            <person name="Nagy L.G."/>
            <person name="Henrissat B."/>
            <person name="Grigoriev I.V."/>
            <person name="Yang Z.L."/>
            <person name="Xu J."/>
            <person name="Martin F.M."/>
        </authorList>
    </citation>
    <scope>NUCLEOTIDE SEQUENCE</scope>
    <source>
        <strain evidence="1">ATCC 28755</strain>
    </source>
</reference>
<evidence type="ECO:0000313" key="1">
    <source>
        <dbReference type="EMBL" id="KAH7912813.1"/>
    </source>
</evidence>
<organism evidence="1 2">
    <name type="scientific">Hygrophoropsis aurantiaca</name>
    <dbReference type="NCBI Taxonomy" id="72124"/>
    <lineage>
        <taxon>Eukaryota</taxon>
        <taxon>Fungi</taxon>
        <taxon>Dikarya</taxon>
        <taxon>Basidiomycota</taxon>
        <taxon>Agaricomycotina</taxon>
        <taxon>Agaricomycetes</taxon>
        <taxon>Agaricomycetidae</taxon>
        <taxon>Boletales</taxon>
        <taxon>Coniophorineae</taxon>
        <taxon>Hygrophoropsidaceae</taxon>
        <taxon>Hygrophoropsis</taxon>
    </lineage>
</organism>
<dbReference type="Proteomes" id="UP000790377">
    <property type="component" value="Unassembled WGS sequence"/>
</dbReference>
<dbReference type="EMBL" id="MU267643">
    <property type="protein sequence ID" value="KAH7912813.1"/>
    <property type="molecule type" value="Genomic_DNA"/>
</dbReference>
<protein>
    <submittedName>
        <fullName evidence="1">Uncharacterized protein</fullName>
    </submittedName>
</protein>